<keyword evidence="2" id="KW-1185">Reference proteome</keyword>
<evidence type="ECO:0000313" key="1">
    <source>
        <dbReference type="EnsemblPlants" id="cds.novel_model_792_5bd9a17a"/>
    </source>
</evidence>
<dbReference type="AlphaFoldDB" id="A0A803RC03"/>
<name>A0A803RC03_CANSA</name>
<proteinExistence type="predicted"/>
<evidence type="ECO:0000313" key="2">
    <source>
        <dbReference type="Proteomes" id="UP000596661"/>
    </source>
</evidence>
<dbReference type="Gramene" id="novel_model_792_5bd9a17a">
    <property type="protein sequence ID" value="cds.novel_model_792_5bd9a17a"/>
    <property type="gene ID" value="novel_gene_444_5bd9a17a"/>
</dbReference>
<sequence>MEKLTTTFGAFLDLFRYHEIHETAFATSHYQNMVLLCSSSIQRFSRGCCRSRRRRGRLRRRFFTVV</sequence>
<dbReference type="EnsemblPlants" id="novel_model_792_5bd9a17a">
    <property type="protein sequence ID" value="cds.novel_model_792_5bd9a17a"/>
    <property type="gene ID" value="novel_gene_444_5bd9a17a"/>
</dbReference>
<dbReference type="Proteomes" id="UP000596661">
    <property type="component" value="Chromosome 2"/>
</dbReference>
<dbReference type="EMBL" id="UZAU01000148">
    <property type="status" value="NOT_ANNOTATED_CDS"/>
    <property type="molecule type" value="Genomic_DNA"/>
</dbReference>
<reference evidence="1" key="1">
    <citation type="submission" date="2018-11" db="EMBL/GenBank/DDBJ databases">
        <authorList>
            <person name="Grassa J C."/>
        </authorList>
    </citation>
    <scope>NUCLEOTIDE SEQUENCE [LARGE SCALE GENOMIC DNA]</scope>
</reference>
<protein>
    <submittedName>
        <fullName evidence="1">Uncharacterized protein</fullName>
    </submittedName>
</protein>
<reference evidence="1" key="2">
    <citation type="submission" date="2021-03" db="UniProtKB">
        <authorList>
            <consortium name="EnsemblPlants"/>
        </authorList>
    </citation>
    <scope>IDENTIFICATION</scope>
</reference>
<organism evidence="1 2">
    <name type="scientific">Cannabis sativa</name>
    <name type="common">Hemp</name>
    <name type="synonym">Marijuana</name>
    <dbReference type="NCBI Taxonomy" id="3483"/>
    <lineage>
        <taxon>Eukaryota</taxon>
        <taxon>Viridiplantae</taxon>
        <taxon>Streptophyta</taxon>
        <taxon>Embryophyta</taxon>
        <taxon>Tracheophyta</taxon>
        <taxon>Spermatophyta</taxon>
        <taxon>Magnoliopsida</taxon>
        <taxon>eudicotyledons</taxon>
        <taxon>Gunneridae</taxon>
        <taxon>Pentapetalae</taxon>
        <taxon>rosids</taxon>
        <taxon>fabids</taxon>
        <taxon>Rosales</taxon>
        <taxon>Cannabaceae</taxon>
        <taxon>Cannabis</taxon>
    </lineage>
</organism>
<accession>A0A803RC03</accession>